<name>A0A239BME2_9ACTN</name>
<dbReference type="Proteomes" id="UP000198415">
    <property type="component" value="Unassembled WGS sequence"/>
</dbReference>
<accession>A0A239BME2</accession>
<reference evidence="2 3" key="1">
    <citation type="submission" date="2017-06" db="EMBL/GenBank/DDBJ databases">
        <authorList>
            <person name="Kim H.J."/>
            <person name="Triplett B.A."/>
        </authorList>
    </citation>
    <scope>NUCLEOTIDE SEQUENCE [LARGE SCALE GENOMIC DNA]</scope>
    <source>
        <strain evidence="2 3">DSM 43151</strain>
    </source>
</reference>
<proteinExistence type="predicted"/>
<dbReference type="InterPro" id="IPR045596">
    <property type="entry name" value="DUF6459"/>
</dbReference>
<feature type="region of interest" description="Disordered" evidence="1">
    <location>
        <begin position="54"/>
        <end position="74"/>
    </location>
</feature>
<evidence type="ECO:0000313" key="3">
    <source>
        <dbReference type="Proteomes" id="UP000198415"/>
    </source>
</evidence>
<feature type="compositionally biased region" description="Basic and acidic residues" evidence="1">
    <location>
        <begin position="55"/>
        <end position="70"/>
    </location>
</feature>
<sequence>MVAGASGDARLAVKRFVHLCVEVLNGYRPAAHLRRLSLPAEAAEVASQGLAGARRVTEMRRPRRSGDRRSARPSPVAVIKVNLCEPRPGAVEAAVALVTGERTWAMALRLELHDDSWCATTLRLI</sequence>
<dbReference type="Pfam" id="PF20060">
    <property type="entry name" value="DUF6459"/>
    <property type="match status" value="1"/>
</dbReference>
<protein>
    <submittedName>
        <fullName evidence="2">Uncharacterized protein</fullName>
    </submittedName>
</protein>
<evidence type="ECO:0000313" key="2">
    <source>
        <dbReference type="EMBL" id="SNS08789.1"/>
    </source>
</evidence>
<keyword evidence="3" id="KW-1185">Reference proteome</keyword>
<organism evidence="2 3">
    <name type="scientific">Actinoplanes regularis</name>
    <dbReference type="NCBI Taxonomy" id="52697"/>
    <lineage>
        <taxon>Bacteria</taxon>
        <taxon>Bacillati</taxon>
        <taxon>Actinomycetota</taxon>
        <taxon>Actinomycetes</taxon>
        <taxon>Micromonosporales</taxon>
        <taxon>Micromonosporaceae</taxon>
        <taxon>Actinoplanes</taxon>
    </lineage>
</organism>
<evidence type="ECO:0000256" key="1">
    <source>
        <dbReference type="SAM" id="MobiDB-lite"/>
    </source>
</evidence>
<gene>
    <name evidence="2" type="ORF">SAMN06264365_109321</name>
</gene>
<dbReference type="AlphaFoldDB" id="A0A239BME2"/>
<dbReference type="EMBL" id="FZNR01000009">
    <property type="protein sequence ID" value="SNS08789.1"/>
    <property type="molecule type" value="Genomic_DNA"/>
</dbReference>